<evidence type="ECO:0000259" key="1">
    <source>
        <dbReference type="SMART" id="SM00343"/>
    </source>
</evidence>
<proteinExistence type="predicted"/>
<dbReference type="GO" id="GO:0008270">
    <property type="term" value="F:zinc ion binding"/>
    <property type="evidence" value="ECO:0007669"/>
    <property type="project" value="InterPro"/>
</dbReference>
<dbReference type="EMBL" id="CARXXK010001128">
    <property type="protein sequence ID" value="CAI6373824.1"/>
    <property type="molecule type" value="Genomic_DNA"/>
</dbReference>
<dbReference type="SMART" id="SM00343">
    <property type="entry name" value="ZnF_C2HC"/>
    <property type="match status" value="2"/>
</dbReference>
<comment type="caution">
    <text evidence="2">The sequence shown here is derived from an EMBL/GenBank/DDBJ whole genome shotgun (WGS) entry which is preliminary data.</text>
</comment>
<dbReference type="InterPro" id="IPR001878">
    <property type="entry name" value="Znf_CCHC"/>
</dbReference>
<feature type="domain" description="CCHC-type" evidence="1">
    <location>
        <begin position="59"/>
        <end position="75"/>
    </location>
</feature>
<dbReference type="SUPFAM" id="SSF57756">
    <property type="entry name" value="Retrovirus zinc finger-like domains"/>
    <property type="match status" value="1"/>
</dbReference>
<dbReference type="Proteomes" id="UP001160148">
    <property type="component" value="Unassembled WGS sequence"/>
</dbReference>
<keyword evidence="3" id="KW-1185">Reference proteome</keyword>
<sequence>MKEYRLQQNNKISNKLGLDKEVSNPSDCNKVKAVNKNSNCGGRYHVAEECRKPKRETGSCFLCGSMDHKKPDCPKRSASTWKSNKAKEMDKSTMSTMLVENVVVDAVQEGGWCDIW</sequence>
<feature type="domain" description="CCHC-type" evidence="1">
    <location>
        <begin position="36"/>
        <end position="52"/>
    </location>
</feature>
<evidence type="ECO:0000313" key="2">
    <source>
        <dbReference type="EMBL" id="CAI6373824.1"/>
    </source>
</evidence>
<dbReference type="AlphaFoldDB" id="A0AAV0Y217"/>
<evidence type="ECO:0000313" key="3">
    <source>
        <dbReference type="Proteomes" id="UP001160148"/>
    </source>
</evidence>
<reference evidence="2 3" key="1">
    <citation type="submission" date="2023-01" db="EMBL/GenBank/DDBJ databases">
        <authorList>
            <person name="Whitehead M."/>
        </authorList>
    </citation>
    <scope>NUCLEOTIDE SEQUENCE [LARGE SCALE GENOMIC DNA]</scope>
</reference>
<dbReference type="Gene3D" id="4.10.60.10">
    <property type="entry name" value="Zinc finger, CCHC-type"/>
    <property type="match status" value="1"/>
</dbReference>
<accession>A0AAV0Y217</accession>
<dbReference type="GO" id="GO:0003676">
    <property type="term" value="F:nucleic acid binding"/>
    <property type="evidence" value="ECO:0007669"/>
    <property type="project" value="InterPro"/>
</dbReference>
<name>A0AAV0Y217_9HEMI</name>
<gene>
    <name evidence="2" type="ORF">MEUPH1_LOCUS27524</name>
</gene>
<dbReference type="InterPro" id="IPR036875">
    <property type="entry name" value="Znf_CCHC_sf"/>
</dbReference>
<organism evidence="2 3">
    <name type="scientific">Macrosiphum euphorbiae</name>
    <name type="common">potato aphid</name>
    <dbReference type="NCBI Taxonomy" id="13131"/>
    <lineage>
        <taxon>Eukaryota</taxon>
        <taxon>Metazoa</taxon>
        <taxon>Ecdysozoa</taxon>
        <taxon>Arthropoda</taxon>
        <taxon>Hexapoda</taxon>
        <taxon>Insecta</taxon>
        <taxon>Pterygota</taxon>
        <taxon>Neoptera</taxon>
        <taxon>Paraneoptera</taxon>
        <taxon>Hemiptera</taxon>
        <taxon>Sternorrhyncha</taxon>
        <taxon>Aphidomorpha</taxon>
        <taxon>Aphidoidea</taxon>
        <taxon>Aphididae</taxon>
        <taxon>Macrosiphini</taxon>
        <taxon>Macrosiphum</taxon>
    </lineage>
</organism>
<protein>
    <recommendedName>
        <fullName evidence="1">CCHC-type domain-containing protein</fullName>
    </recommendedName>
</protein>